<dbReference type="Proteomes" id="UP000244649">
    <property type="component" value="Unassembled WGS sequence"/>
</dbReference>
<evidence type="ECO:0000313" key="2">
    <source>
        <dbReference type="EMBL" id="PVE69249.1"/>
    </source>
</evidence>
<gene>
    <name evidence="2" type="ORF">DC432_11595</name>
</gene>
<reference evidence="2 3" key="1">
    <citation type="submission" date="2018-04" db="EMBL/GenBank/DDBJ databases">
        <authorList>
            <person name="Go L.Y."/>
            <person name="Mitchell J.A."/>
        </authorList>
    </citation>
    <scope>NUCLEOTIDE SEQUENCE [LARGE SCALE GENOMIC DNA]</scope>
    <source>
        <strain evidence="2 3">TPD7010</strain>
    </source>
</reference>
<accession>A0A2T7WEB9</accession>
<name>A0A2T7WEB9_MICTE</name>
<evidence type="ECO:0000256" key="1">
    <source>
        <dbReference type="SAM" id="MobiDB-lite"/>
    </source>
</evidence>
<sequence length="81" mass="8176">MEPGSSGTRNAVSARNPDTRASSTAAHRDEVTSAVALSPRAASVTSVAAAVVRPFHPESHRRGSDTSSGNTASKSGKAGGW</sequence>
<feature type="compositionally biased region" description="Basic and acidic residues" evidence="1">
    <location>
        <begin position="55"/>
        <end position="64"/>
    </location>
</feature>
<proteinExistence type="predicted"/>
<protein>
    <submittedName>
        <fullName evidence="2">Uncharacterized protein</fullName>
    </submittedName>
</protein>
<feature type="compositionally biased region" description="Low complexity" evidence="1">
    <location>
        <begin position="41"/>
        <end position="52"/>
    </location>
</feature>
<feature type="region of interest" description="Disordered" evidence="1">
    <location>
        <begin position="1"/>
        <end position="81"/>
    </location>
</feature>
<feature type="compositionally biased region" description="Polar residues" evidence="1">
    <location>
        <begin position="65"/>
        <end position="74"/>
    </location>
</feature>
<comment type="caution">
    <text evidence="2">The sequence shown here is derived from an EMBL/GenBank/DDBJ whole genome shotgun (WGS) entry which is preliminary data.</text>
</comment>
<evidence type="ECO:0000313" key="3">
    <source>
        <dbReference type="Proteomes" id="UP000244649"/>
    </source>
</evidence>
<dbReference type="EMBL" id="QDFT01000029">
    <property type="protein sequence ID" value="PVE69249.1"/>
    <property type="molecule type" value="Genomic_DNA"/>
</dbReference>
<feature type="compositionally biased region" description="Polar residues" evidence="1">
    <location>
        <begin position="1"/>
        <end position="13"/>
    </location>
</feature>
<dbReference type="AlphaFoldDB" id="A0A2T7WEB9"/>
<organism evidence="2 3">
    <name type="scientific">Microbacterium testaceum</name>
    <name type="common">Aureobacterium testaceum</name>
    <name type="synonym">Brevibacterium testaceum</name>
    <dbReference type="NCBI Taxonomy" id="2033"/>
    <lineage>
        <taxon>Bacteria</taxon>
        <taxon>Bacillati</taxon>
        <taxon>Actinomycetota</taxon>
        <taxon>Actinomycetes</taxon>
        <taxon>Micrococcales</taxon>
        <taxon>Microbacteriaceae</taxon>
        <taxon>Microbacterium</taxon>
    </lineage>
</organism>